<gene>
    <name evidence="3" type="ORF">EMWEY_00022110</name>
</gene>
<evidence type="ECO:0000256" key="2">
    <source>
        <dbReference type="SAM" id="MobiDB-lite"/>
    </source>
</evidence>
<reference evidence="3" key="1">
    <citation type="submission" date="2013-10" db="EMBL/GenBank/DDBJ databases">
        <title>Genomic analysis of the causative agents of coccidiosis in chickens.</title>
        <authorList>
            <person name="Reid A.J."/>
            <person name="Blake D."/>
            <person name="Billington K."/>
            <person name="Browne H."/>
            <person name="Dunn M."/>
            <person name="Hung S."/>
            <person name="Kawahara F."/>
            <person name="Miranda-Saavedra D."/>
            <person name="Mourier T."/>
            <person name="Nagra H."/>
            <person name="Otto T.D."/>
            <person name="Rawlings N."/>
            <person name="Sanchez A."/>
            <person name="Sanders M."/>
            <person name="Subramaniam C."/>
            <person name="Tay Y."/>
            <person name="Dear P."/>
            <person name="Doerig C."/>
            <person name="Gruber A."/>
            <person name="Parkinson J."/>
            <person name="Shirley M."/>
            <person name="Wan K.L."/>
            <person name="Berriman M."/>
            <person name="Tomley F."/>
            <person name="Pain A."/>
        </authorList>
    </citation>
    <scope>NUCLEOTIDE SEQUENCE [LARGE SCALE GENOMIC DNA]</scope>
    <source>
        <strain evidence="3">Weybridge</strain>
    </source>
</reference>
<evidence type="ECO:0000256" key="1">
    <source>
        <dbReference type="SAM" id="Coils"/>
    </source>
</evidence>
<feature type="region of interest" description="Disordered" evidence="2">
    <location>
        <begin position="376"/>
        <end position="405"/>
    </location>
</feature>
<feature type="region of interest" description="Disordered" evidence="2">
    <location>
        <begin position="259"/>
        <end position="326"/>
    </location>
</feature>
<organism evidence="3 4">
    <name type="scientific">Eimeria maxima</name>
    <name type="common">Coccidian parasite</name>
    <dbReference type="NCBI Taxonomy" id="5804"/>
    <lineage>
        <taxon>Eukaryota</taxon>
        <taxon>Sar</taxon>
        <taxon>Alveolata</taxon>
        <taxon>Apicomplexa</taxon>
        <taxon>Conoidasida</taxon>
        <taxon>Coccidia</taxon>
        <taxon>Eucoccidiorida</taxon>
        <taxon>Eimeriorina</taxon>
        <taxon>Eimeriidae</taxon>
        <taxon>Eimeria</taxon>
    </lineage>
</organism>
<evidence type="ECO:0000313" key="4">
    <source>
        <dbReference type="Proteomes" id="UP000030763"/>
    </source>
</evidence>
<evidence type="ECO:0000313" key="3">
    <source>
        <dbReference type="EMBL" id="CDJ59437.1"/>
    </source>
</evidence>
<feature type="coiled-coil region" evidence="1">
    <location>
        <begin position="511"/>
        <end position="578"/>
    </location>
</feature>
<dbReference type="AlphaFoldDB" id="U6M5C6"/>
<feature type="compositionally biased region" description="Low complexity" evidence="2">
    <location>
        <begin position="625"/>
        <end position="670"/>
    </location>
</feature>
<feature type="compositionally biased region" description="Low complexity" evidence="2">
    <location>
        <begin position="388"/>
        <end position="398"/>
    </location>
</feature>
<proteinExistence type="predicted"/>
<dbReference type="GeneID" id="25336197"/>
<dbReference type="VEuPathDB" id="ToxoDB:EMWEY_00022110"/>
<dbReference type="Proteomes" id="UP000030763">
    <property type="component" value="Unassembled WGS sequence"/>
</dbReference>
<feature type="region of interest" description="Disordered" evidence="2">
    <location>
        <begin position="760"/>
        <end position="791"/>
    </location>
</feature>
<name>U6M5C6_EIMMA</name>
<dbReference type="RefSeq" id="XP_013336085.1">
    <property type="nucleotide sequence ID" value="XM_013480631.1"/>
</dbReference>
<feature type="region of interest" description="Disordered" evidence="2">
    <location>
        <begin position="617"/>
        <end position="730"/>
    </location>
</feature>
<feature type="compositionally biased region" description="Low complexity" evidence="2">
    <location>
        <begin position="760"/>
        <end position="781"/>
    </location>
</feature>
<accession>U6M5C6</accession>
<feature type="region of interest" description="Disordered" evidence="2">
    <location>
        <begin position="1"/>
        <end position="80"/>
    </location>
</feature>
<keyword evidence="4" id="KW-1185">Reference proteome</keyword>
<feature type="compositionally biased region" description="Low complexity" evidence="2">
    <location>
        <begin position="14"/>
        <end position="26"/>
    </location>
</feature>
<feature type="compositionally biased region" description="Low complexity" evidence="2">
    <location>
        <begin position="259"/>
        <end position="268"/>
    </location>
</feature>
<dbReference type="OrthoDB" id="348702at2759"/>
<feature type="compositionally biased region" description="Basic and acidic residues" evidence="2">
    <location>
        <begin position="46"/>
        <end position="56"/>
    </location>
</feature>
<protein>
    <submittedName>
        <fullName evidence="3">Uncharacterized protein</fullName>
    </submittedName>
</protein>
<dbReference type="EMBL" id="HG720415">
    <property type="protein sequence ID" value="CDJ59437.1"/>
    <property type="molecule type" value="Genomic_DNA"/>
</dbReference>
<reference evidence="3" key="2">
    <citation type="submission" date="2013-10" db="EMBL/GenBank/DDBJ databases">
        <authorList>
            <person name="Aslett M."/>
        </authorList>
    </citation>
    <scope>NUCLEOTIDE SEQUENCE [LARGE SCALE GENOMIC DNA]</scope>
    <source>
        <strain evidence="3">Weybridge</strain>
    </source>
</reference>
<feature type="compositionally biased region" description="Basic and acidic residues" evidence="2">
    <location>
        <begin position="274"/>
        <end position="284"/>
    </location>
</feature>
<keyword evidence="1" id="KW-0175">Coiled coil</keyword>
<dbReference type="OMA" id="PASACIH"/>
<sequence>MDGSHVLALAVGGASRPASPSAASAPTLPRLNPKQIAAATAARAAAQDKDRERNGSDGDSDLDFFTPLSSPLRELSTPSMPASAIVQSTAAAQIQQQQRRQQQLQQPKQQLLEQGDFLEMAVISGHGAPVVLSNSIHRRQQHSTSSLPTAKECGLLLGRFPLRRRYMSVDCGGSPLQQDLQHEQQLQSPTPAVTVLASAGMQIPAKSAISAAIAKDRMQLTHRIQRAPVHSRRCQGRPLLNQQQRHHFQWVQQPRQPFLQQQEGQQLGQKHRGVQRDASDDDIRMPLVPPPASSSPLLTSARVAPPTVSSASLQSDRGDAPSAEAANLPCAADAREERTLLGHFPSPILAAVAEGGRRQAHSHSSPLSTVRLLQQPPEEHATEQVPYQAQNQQQQQQQEDSEGLLQCSKRRRFSIERSEATCLLPTGQVVAALPANTCIHATSDNDEDALQRQQSHDHMDCVSRMEELDFSSHRKRKRGGECSTRLLLMLQPNAAAADAALLDVLGTALTAEETRELRRKQQKEAEAAAAAAAAEAEAREITAAAAAEQAAAARARAAAEAEEAAARAKADAEVAQAAAAAAAATSSRVTTEGPKNTLLQAERAPALAAHNALGVSTPLFGTTMPHAPQQQPQNLLQQKQQPPRPQEQQIQQLTQQPQLHQEQQHGQQPHDVAGNNPGLGDPGAVPGRPKLRIRRGNGASGVPSSSTAAGPGVSAAPQQTVGSQQQQQQQPFSILNSSLGQQVSLQQQMDVHGSVFQPSPVQQHQYSQQPQLQQPVQQQQPAADDLGLRLAGFGPTKVPDVTDAAIPLPLSLGEAEAEEAGGAA</sequence>